<evidence type="ECO:0000259" key="2">
    <source>
        <dbReference type="Pfam" id="PF13474"/>
    </source>
</evidence>
<dbReference type="EMBL" id="NVWI01000016">
    <property type="protein sequence ID" value="PCJ39300.1"/>
    <property type="molecule type" value="Genomic_DNA"/>
</dbReference>
<reference evidence="4" key="1">
    <citation type="submission" date="2017-08" db="EMBL/GenBank/DDBJ databases">
        <title>A dynamic microbial community with high functional redundancy inhabits the cold, oxic subseafloor aquifer.</title>
        <authorList>
            <person name="Tully B.J."/>
            <person name="Wheat C.G."/>
            <person name="Glazer B.T."/>
            <person name="Huber J.A."/>
        </authorList>
    </citation>
    <scope>NUCLEOTIDE SEQUENCE [LARGE SCALE GENOMIC DNA]</scope>
</reference>
<dbReference type="SUPFAM" id="SSF54427">
    <property type="entry name" value="NTF2-like"/>
    <property type="match status" value="1"/>
</dbReference>
<gene>
    <name evidence="3" type="ORF">COA71_14370</name>
</gene>
<comment type="caution">
    <text evidence="3">The sequence shown here is derived from an EMBL/GenBank/DDBJ whole genome shotgun (WGS) entry which is preliminary data.</text>
</comment>
<dbReference type="Pfam" id="PF13474">
    <property type="entry name" value="SnoaL_3"/>
    <property type="match status" value="1"/>
</dbReference>
<evidence type="ECO:0000256" key="1">
    <source>
        <dbReference type="SAM" id="SignalP"/>
    </source>
</evidence>
<keyword evidence="1" id="KW-0732">Signal</keyword>
<accession>A0A2A5C756</accession>
<dbReference type="InterPro" id="IPR032710">
    <property type="entry name" value="NTF2-like_dom_sf"/>
</dbReference>
<dbReference type="InterPro" id="IPR037401">
    <property type="entry name" value="SnoaL-like"/>
</dbReference>
<name>A0A2A5C756_9GAMM</name>
<protein>
    <recommendedName>
        <fullName evidence="2">SnoaL-like domain-containing protein</fullName>
    </recommendedName>
</protein>
<sequence length="166" mass="18761">MKKIIMTMLALSFIGSSVFAQNISEDEIAIIAVLDDFHDAAAQADVGRYLGHMTNDAVFIGTDEHERWSMQPDFSEYVNDRFAAGGWSYYSTNKNINFSQDGSVAWFDETSISNSMGAHFRGSGVLERINGEWKIAHYVLSVLVYNELWDGVMELITVEREKRESD</sequence>
<dbReference type="Proteomes" id="UP000228987">
    <property type="component" value="Unassembled WGS sequence"/>
</dbReference>
<proteinExistence type="predicted"/>
<dbReference type="AlphaFoldDB" id="A0A2A5C756"/>
<evidence type="ECO:0000313" key="4">
    <source>
        <dbReference type="Proteomes" id="UP000228987"/>
    </source>
</evidence>
<evidence type="ECO:0000313" key="3">
    <source>
        <dbReference type="EMBL" id="PCJ39300.1"/>
    </source>
</evidence>
<organism evidence="3 4">
    <name type="scientific">SAR86 cluster bacterium</name>
    <dbReference type="NCBI Taxonomy" id="2030880"/>
    <lineage>
        <taxon>Bacteria</taxon>
        <taxon>Pseudomonadati</taxon>
        <taxon>Pseudomonadota</taxon>
        <taxon>Gammaproteobacteria</taxon>
        <taxon>SAR86 cluster</taxon>
    </lineage>
</organism>
<feature type="domain" description="SnoaL-like" evidence="2">
    <location>
        <begin position="30"/>
        <end position="144"/>
    </location>
</feature>
<dbReference type="Gene3D" id="3.10.450.50">
    <property type="match status" value="1"/>
</dbReference>
<feature type="signal peptide" evidence="1">
    <location>
        <begin position="1"/>
        <end position="20"/>
    </location>
</feature>
<feature type="chain" id="PRO_5012811217" description="SnoaL-like domain-containing protein" evidence="1">
    <location>
        <begin position="21"/>
        <end position="166"/>
    </location>
</feature>